<comment type="caution">
    <text evidence="2">The sequence shown here is derived from an EMBL/GenBank/DDBJ whole genome shotgun (WGS) entry which is preliminary data.</text>
</comment>
<evidence type="ECO:0000256" key="1">
    <source>
        <dbReference type="SAM" id="MobiDB-lite"/>
    </source>
</evidence>
<feature type="compositionally biased region" description="Low complexity" evidence="1">
    <location>
        <begin position="30"/>
        <end position="46"/>
    </location>
</feature>
<name>X1FQM7_9ZZZZ</name>
<reference evidence="2" key="1">
    <citation type="journal article" date="2014" name="Front. Microbiol.">
        <title>High frequency of phylogenetically diverse reductive dehalogenase-homologous genes in deep subseafloor sedimentary metagenomes.</title>
        <authorList>
            <person name="Kawai M."/>
            <person name="Futagami T."/>
            <person name="Toyoda A."/>
            <person name="Takaki Y."/>
            <person name="Nishi S."/>
            <person name="Hori S."/>
            <person name="Arai W."/>
            <person name="Tsubouchi T."/>
            <person name="Morono Y."/>
            <person name="Uchiyama I."/>
            <person name="Ito T."/>
            <person name="Fujiyama A."/>
            <person name="Inagaki F."/>
            <person name="Takami H."/>
        </authorList>
    </citation>
    <scope>NUCLEOTIDE SEQUENCE</scope>
    <source>
        <strain evidence="2">Expedition CK06-06</strain>
    </source>
</reference>
<organism evidence="2">
    <name type="scientific">marine sediment metagenome</name>
    <dbReference type="NCBI Taxonomy" id="412755"/>
    <lineage>
        <taxon>unclassified sequences</taxon>
        <taxon>metagenomes</taxon>
        <taxon>ecological metagenomes</taxon>
    </lineage>
</organism>
<gene>
    <name evidence="2" type="ORF">S03H2_09323</name>
</gene>
<accession>X1FQM7</accession>
<feature type="region of interest" description="Disordered" evidence="1">
    <location>
        <begin position="27"/>
        <end position="46"/>
    </location>
</feature>
<evidence type="ECO:0000313" key="2">
    <source>
        <dbReference type="EMBL" id="GAH23053.1"/>
    </source>
</evidence>
<protein>
    <submittedName>
        <fullName evidence="2">Uncharacterized protein</fullName>
    </submittedName>
</protein>
<sequence length="46" mass="5158">MGILYISENLYSSDKMGLFNKKKGVKKEPSLLPNLPKLPELPELPS</sequence>
<proteinExistence type="predicted"/>
<dbReference type="EMBL" id="BARU01004710">
    <property type="protein sequence ID" value="GAH23053.1"/>
    <property type="molecule type" value="Genomic_DNA"/>
</dbReference>
<dbReference type="AlphaFoldDB" id="X1FQM7"/>
<feature type="non-terminal residue" evidence="2">
    <location>
        <position position="46"/>
    </location>
</feature>